<name>A0A7T4PF70_9ACTN</name>
<sequence length="215" mass="23419">MNTSLTPRTSTVLRCPAATATNPPLLLRAWREEDVTALVEGHRDDPTEAPPGAPAIRNETEGLRWIHLQQQAWTADTRYAFAVLETRPDDSEGALLAHVVLKDAAPGSSSAEVGYWTAPRARGRGIAPRALRTLTTWAFTTFAPSGLTHLNLLHQVTNLASCRVAQKTDYAYSHTLPPCPPMYPREGHVHVRHVDLPATRPALRFAPGDDAGPDA</sequence>
<dbReference type="InterPro" id="IPR016181">
    <property type="entry name" value="Acyl_CoA_acyltransferase"/>
</dbReference>
<dbReference type="AlphaFoldDB" id="A0A7T4PF70"/>
<dbReference type="Proteomes" id="UP000596130">
    <property type="component" value="Chromosome"/>
</dbReference>
<evidence type="ECO:0000313" key="2">
    <source>
        <dbReference type="EMBL" id="QQC89024.1"/>
    </source>
</evidence>
<dbReference type="InterPro" id="IPR000182">
    <property type="entry name" value="GNAT_dom"/>
</dbReference>
<dbReference type="Gene3D" id="3.40.630.30">
    <property type="match status" value="1"/>
</dbReference>
<protein>
    <submittedName>
        <fullName evidence="2">GNAT family N-acetyltransferase</fullName>
    </submittedName>
</protein>
<dbReference type="SUPFAM" id="SSF55729">
    <property type="entry name" value="Acyl-CoA N-acyltransferases (Nat)"/>
    <property type="match status" value="1"/>
</dbReference>
<dbReference type="RefSeq" id="WP_198502477.1">
    <property type="nucleotide sequence ID" value="NZ_CP065959.1"/>
</dbReference>
<reference evidence="2 3" key="1">
    <citation type="submission" date="2020-12" db="EMBL/GenBank/DDBJ databases">
        <title>Identification and biosynthesis of polyene macrolides produced by Streptomyces alfalfae Men-myco-93-63.</title>
        <authorList>
            <person name="Liu D."/>
            <person name="Li Y."/>
            <person name="Liu L."/>
            <person name="Han X."/>
            <person name="Shen F."/>
        </authorList>
    </citation>
    <scope>NUCLEOTIDE SEQUENCE [LARGE SCALE GENOMIC DNA]</scope>
    <source>
        <strain evidence="2 3">Men-myco-93-63</strain>
    </source>
</reference>
<evidence type="ECO:0000259" key="1">
    <source>
        <dbReference type="Pfam" id="PF13302"/>
    </source>
</evidence>
<accession>A0A7T4PF70</accession>
<proteinExistence type="predicted"/>
<dbReference type="CDD" id="cd04301">
    <property type="entry name" value="NAT_SF"/>
    <property type="match status" value="1"/>
</dbReference>
<dbReference type="PANTHER" id="PTHR43792:SF16">
    <property type="entry name" value="N-ACETYLTRANSFERASE DOMAIN-CONTAINING PROTEIN"/>
    <property type="match status" value="1"/>
</dbReference>
<dbReference type="Pfam" id="PF13302">
    <property type="entry name" value="Acetyltransf_3"/>
    <property type="match status" value="1"/>
</dbReference>
<evidence type="ECO:0000313" key="3">
    <source>
        <dbReference type="Proteomes" id="UP000596130"/>
    </source>
</evidence>
<dbReference type="InterPro" id="IPR051531">
    <property type="entry name" value="N-acetyltransferase"/>
</dbReference>
<gene>
    <name evidence="2" type="ORF">I8755_11770</name>
</gene>
<feature type="domain" description="N-acetyltransferase" evidence="1">
    <location>
        <begin position="25"/>
        <end position="168"/>
    </location>
</feature>
<dbReference type="PANTHER" id="PTHR43792">
    <property type="entry name" value="GNAT FAMILY, PUTATIVE (AFU_ORTHOLOGUE AFUA_3G00765)-RELATED-RELATED"/>
    <property type="match status" value="1"/>
</dbReference>
<dbReference type="GO" id="GO:0016747">
    <property type="term" value="F:acyltransferase activity, transferring groups other than amino-acyl groups"/>
    <property type="evidence" value="ECO:0007669"/>
    <property type="project" value="InterPro"/>
</dbReference>
<dbReference type="EMBL" id="CP065959">
    <property type="protein sequence ID" value="QQC89024.1"/>
    <property type="molecule type" value="Genomic_DNA"/>
</dbReference>
<keyword evidence="2" id="KW-0808">Transferase</keyword>
<organism evidence="2 3">
    <name type="scientific">Streptomyces alfalfae</name>
    <dbReference type="NCBI Taxonomy" id="1642299"/>
    <lineage>
        <taxon>Bacteria</taxon>
        <taxon>Bacillati</taxon>
        <taxon>Actinomycetota</taxon>
        <taxon>Actinomycetes</taxon>
        <taxon>Kitasatosporales</taxon>
        <taxon>Streptomycetaceae</taxon>
        <taxon>Streptomyces</taxon>
    </lineage>
</organism>